<accession>A0ABQ3C0L5</accession>
<organism evidence="1 2">
    <name type="scientific">Cognatilysobacter xinjiangensis</name>
    <dbReference type="NCBI Taxonomy" id="546892"/>
    <lineage>
        <taxon>Bacteria</taxon>
        <taxon>Pseudomonadati</taxon>
        <taxon>Pseudomonadota</taxon>
        <taxon>Gammaproteobacteria</taxon>
        <taxon>Lysobacterales</taxon>
        <taxon>Lysobacteraceae</taxon>
        <taxon>Cognatilysobacter</taxon>
    </lineage>
</organism>
<sequence length="47" mass="4884">MPNTNELAMLQAARAAGITSRDELDAAAIAHTQAMNIGPGAPQHRVT</sequence>
<dbReference type="EMBL" id="BMXY01000002">
    <property type="protein sequence ID" value="GGZ63882.1"/>
    <property type="molecule type" value="Genomic_DNA"/>
</dbReference>
<dbReference type="RefSeq" id="WP_189448946.1">
    <property type="nucleotide sequence ID" value="NZ_BMXY01000002.1"/>
</dbReference>
<reference evidence="2" key="1">
    <citation type="journal article" date="2019" name="Int. J. Syst. Evol. Microbiol.">
        <title>The Global Catalogue of Microorganisms (GCM) 10K type strain sequencing project: providing services to taxonomists for standard genome sequencing and annotation.</title>
        <authorList>
            <consortium name="The Broad Institute Genomics Platform"/>
            <consortium name="The Broad Institute Genome Sequencing Center for Infectious Disease"/>
            <person name="Wu L."/>
            <person name="Ma J."/>
        </authorList>
    </citation>
    <scope>NUCLEOTIDE SEQUENCE [LARGE SCALE GENOMIC DNA]</scope>
    <source>
        <strain evidence="2">KCTC 22558</strain>
    </source>
</reference>
<evidence type="ECO:0000313" key="2">
    <source>
        <dbReference type="Proteomes" id="UP000643403"/>
    </source>
</evidence>
<gene>
    <name evidence="1" type="ORF">GCM10008101_16790</name>
</gene>
<dbReference type="Proteomes" id="UP000643403">
    <property type="component" value="Unassembled WGS sequence"/>
</dbReference>
<proteinExistence type="predicted"/>
<evidence type="ECO:0000313" key="1">
    <source>
        <dbReference type="EMBL" id="GGZ63882.1"/>
    </source>
</evidence>
<comment type="caution">
    <text evidence="1">The sequence shown here is derived from an EMBL/GenBank/DDBJ whole genome shotgun (WGS) entry which is preliminary data.</text>
</comment>
<protein>
    <submittedName>
        <fullName evidence="1">Uncharacterized protein</fullName>
    </submittedName>
</protein>
<keyword evidence="2" id="KW-1185">Reference proteome</keyword>
<name>A0ABQ3C0L5_9GAMM</name>